<keyword evidence="3" id="KW-0472">Membrane</keyword>
<protein>
    <submittedName>
        <fullName evidence="4">Uncharacterized protein</fullName>
    </submittedName>
</protein>
<organism evidence="4 5">
    <name type="scientific">Gilvimarinus algae</name>
    <dbReference type="NCBI Taxonomy" id="3058037"/>
    <lineage>
        <taxon>Bacteria</taxon>
        <taxon>Pseudomonadati</taxon>
        <taxon>Pseudomonadota</taxon>
        <taxon>Gammaproteobacteria</taxon>
        <taxon>Cellvibrionales</taxon>
        <taxon>Cellvibrionaceae</taxon>
        <taxon>Gilvimarinus</taxon>
    </lineage>
</organism>
<proteinExistence type="predicted"/>
<keyword evidence="2 3" id="KW-1133">Transmembrane helix</keyword>
<dbReference type="Proteomes" id="UP001168380">
    <property type="component" value="Unassembled WGS sequence"/>
</dbReference>
<feature type="transmembrane region" description="Helical" evidence="3">
    <location>
        <begin position="315"/>
        <end position="336"/>
    </location>
</feature>
<keyword evidence="5" id="KW-1185">Reference proteome</keyword>
<evidence type="ECO:0000256" key="3">
    <source>
        <dbReference type="SAM" id="Phobius"/>
    </source>
</evidence>
<evidence type="ECO:0000313" key="4">
    <source>
        <dbReference type="EMBL" id="MDO3383730.1"/>
    </source>
</evidence>
<dbReference type="SUPFAM" id="SSF81343">
    <property type="entry name" value="Fumarate reductase respiratory complex transmembrane subunits"/>
    <property type="match status" value="1"/>
</dbReference>
<accession>A0ABT8TI72</accession>
<sequence>MDRTLDHPLITSPRQTLFWLGSAFYCFFYPSLIGFFSHALPRAFSEPTLASISLCALTSLAVFACFPVGAFLLANRRLDHAASAKMRAMAHLLMVLPALNTLVFVVSYMTASLNAAPYVWITVTAALLGLITQLSASPAAAAVSPAMRVFHGVLATVFIGGFFLLHWANHLTALWSSNTHGIAQDFFRRWYQSPWVEPVLLIVCALLLLTGVYLSGRYLRRDTDKYKRWQSASGCYLGVFFCAHLIAVLMTRARGGETDWAFATGEQGLIHGFQFLIPYYAFALLAFSLHASLGLRQVLLNHTNTHSHATLAGRIAATSGYVLTALVMLAALGFSFQPLEGSSL</sequence>
<feature type="transmembrane region" description="Helical" evidence="3">
    <location>
        <begin position="149"/>
        <end position="168"/>
    </location>
</feature>
<feature type="transmembrane region" description="Helical" evidence="3">
    <location>
        <begin position="86"/>
        <end position="109"/>
    </location>
</feature>
<keyword evidence="1 3" id="KW-0812">Transmembrane</keyword>
<dbReference type="RefSeq" id="WP_302714685.1">
    <property type="nucleotide sequence ID" value="NZ_JAULRT010000062.1"/>
</dbReference>
<feature type="transmembrane region" description="Helical" evidence="3">
    <location>
        <begin position="195"/>
        <end position="214"/>
    </location>
</feature>
<feature type="transmembrane region" description="Helical" evidence="3">
    <location>
        <begin position="115"/>
        <end position="137"/>
    </location>
</feature>
<dbReference type="InterPro" id="IPR034804">
    <property type="entry name" value="SQR/QFR_C/D"/>
</dbReference>
<evidence type="ECO:0000256" key="2">
    <source>
        <dbReference type="ARBA" id="ARBA00022989"/>
    </source>
</evidence>
<evidence type="ECO:0000256" key="1">
    <source>
        <dbReference type="ARBA" id="ARBA00022692"/>
    </source>
</evidence>
<feature type="transmembrane region" description="Helical" evidence="3">
    <location>
        <begin position="235"/>
        <end position="253"/>
    </location>
</feature>
<feature type="transmembrane region" description="Helical" evidence="3">
    <location>
        <begin position="17"/>
        <end position="37"/>
    </location>
</feature>
<comment type="caution">
    <text evidence="4">The sequence shown here is derived from an EMBL/GenBank/DDBJ whole genome shotgun (WGS) entry which is preliminary data.</text>
</comment>
<feature type="transmembrane region" description="Helical" evidence="3">
    <location>
        <begin position="273"/>
        <end position="295"/>
    </location>
</feature>
<feature type="transmembrane region" description="Helical" evidence="3">
    <location>
        <begin position="49"/>
        <end position="74"/>
    </location>
</feature>
<name>A0ABT8TI72_9GAMM</name>
<reference evidence="4" key="1">
    <citation type="submission" date="2023-07" db="EMBL/GenBank/DDBJ databases">
        <title>Gilvimarinus algae sp. nov., isolated from the surface of Kelp.</title>
        <authorList>
            <person name="Sun Y.Y."/>
            <person name="Gong Y."/>
            <person name="Du Z.J."/>
        </authorList>
    </citation>
    <scope>NUCLEOTIDE SEQUENCE</scope>
    <source>
        <strain evidence="4">SDUM040014</strain>
    </source>
</reference>
<dbReference type="Gene3D" id="1.20.1300.10">
    <property type="entry name" value="Fumarate reductase/succinate dehydrogenase, transmembrane subunit"/>
    <property type="match status" value="1"/>
</dbReference>
<gene>
    <name evidence="4" type="ORF">QWI16_16225</name>
</gene>
<evidence type="ECO:0000313" key="5">
    <source>
        <dbReference type="Proteomes" id="UP001168380"/>
    </source>
</evidence>
<dbReference type="EMBL" id="JAULRT010000062">
    <property type="protein sequence ID" value="MDO3383730.1"/>
    <property type="molecule type" value="Genomic_DNA"/>
</dbReference>